<sequence length="465" mass="49214">MHRHADVVPGFPTARIRSYSGGLPVEVVLLAQLGPGAGDRLHADTGALQRAHPGFVDALDEPSVRIAAPDFDAGERSALYTFTVGAAGHPFHRHAGHRTFTAVTGSGGVRLRFSTASDAQLARDPAHFAAALHHVDLPPDALFCVRFGGGTWHQFAPLQASSSHPVLFALSCHTDELGGLPPGALQDDVLAGDATIATLTETLPAAVQAWLATHPAHAQRIPTVRLALHAPPGSWQQHLCASLRARAGRVHTRLAGWCGGIGFVDGRASPVKALPSPPTGSLLSEHLPDFHHEDTFSLRLQGMTNATASALMADVLEGFLQYRPAGVTQLMRLRNALVRPLRLRTSPLGCPVSSLLSTGDGPMFAGRYPVLAQRIDADGRRAQVILGANDRHLAFRSCVGVQITDAGVEITLGTRVQCANLFGRAYMAAISGVHHAYIAPAMLRMAVEGAVQRHAPLTLAQGLFA</sequence>
<dbReference type="RefSeq" id="WP_187572037.1">
    <property type="nucleotide sequence ID" value="NZ_CP060731.1"/>
</dbReference>
<dbReference type="Proteomes" id="UP000515838">
    <property type="component" value="Chromosome"/>
</dbReference>
<dbReference type="AlphaFoldDB" id="A0A7G9T7U6"/>
<reference evidence="1 2" key="1">
    <citation type="submission" date="2020-08" db="EMBL/GenBank/DDBJ databases">
        <title>Streptomycin Non-resistant strain, P. mexicana.</title>
        <authorList>
            <person name="Ganesh-Kumar S."/>
            <person name="Zhe T."/>
            <person name="Yu Z."/>
            <person name="Min Y."/>
        </authorList>
    </citation>
    <scope>NUCLEOTIDE SEQUENCE [LARGE SCALE GENOMIC DNA]</scope>
    <source>
        <strain evidence="1 2">GTZY2</strain>
    </source>
</reference>
<organism evidence="1 2">
    <name type="scientific">Pseudoxanthomonas mexicana</name>
    <dbReference type="NCBI Taxonomy" id="128785"/>
    <lineage>
        <taxon>Bacteria</taxon>
        <taxon>Pseudomonadati</taxon>
        <taxon>Pseudomonadota</taxon>
        <taxon>Gammaproteobacteria</taxon>
        <taxon>Lysobacterales</taxon>
        <taxon>Lysobacteraceae</taxon>
        <taxon>Pseudoxanthomonas</taxon>
    </lineage>
</organism>
<accession>A0A7G9T7U6</accession>
<dbReference type="EMBL" id="CP060731">
    <property type="protein sequence ID" value="QNN76171.1"/>
    <property type="molecule type" value="Genomic_DNA"/>
</dbReference>
<proteinExistence type="predicted"/>
<protein>
    <submittedName>
        <fullName evidence="1">DUF2867 domain-containing protein</fullName>
    </submittedName>
</protein>
<dbReference type="Pfam" id="PF11066">
    <property type="entry name" value="DUF2867"/>
    <property type="match status" value="1"/>
</dbReference>
<dbReference type="GeneID" id="81471157"/>
<dbReference type="InterPro" id="IPR021295">
    <property type="entry name" value="DUF2867"/>
</dbReference>
<name>A0A7G9T7U6_PSEMX</name>
<evidence type="ECO:0000313" key="2">
    <source>
        <dbReference type="Proteomes" id="UP000515838"/>
    </source>
</evidence>
<evidence type="ECO:0000313" key="1">
    <source>
        <dbReference type="EMBL" id="QNN76171.1"/>
    </source>
</evidence>
<gene>
    <name evidence="1" type="ORF">IAE60_09275</name>
</gene>